<feature type="coiled-coil region" evidence="1">
    <location>
        <begin position="65"/>
        <end position="108"/>
    </location>
</feature>
<sequence>MSKDLIQKAAKMVINGATIMSEPCPYCKGVRIIKDGNALCINCGKEPDQKQIKKQTRGKKSAGVLNTLERKLEKLSRQLEKEDNPTRQQELIKSIDDLIAIIAKLKEN</sequence>
<keyword evidence="1" id="KW-0175">Coiled coil</keyword>
<dbReference type="AlphaFoldDB" id="A0A382FS45"/>
<evidence type="ECO:0000256" key="1">
    <source>
        <dbReference type="SAM" id="Coils"/>
    </source>
</evidence>
<reference evidence="2" key="1">
    <citation type="submission" date="2018-05" db="EMBL/GenBank/DDBJ databases">
        <authorList>
            <person name="Lanie J.A."/>
            <person name="Ng W.-L."/>
            <person name="Kazmierczak K.M."/>
            <person name="Andrzejewski T.M."/>
            <person name="Davidsen T.M."/>
            <person name="Wayne K.J."/>
            <person name="Tettelin H."/>
            <person name="Glass J.I."/>
            <person name="Rusch D."/>
            <person name="Podicherti R."/>
            <person name="Tsui H.-C.T."/>
            <person name="Winkler M.E."/>
        </authorList>
    </citation>
    <scope>NUCLEOTIDE SEQUENCE</scope>
</reference>
<proteinExistence type="predicted"/>
<evidence type="ECO:0008006" key="3">
    <source>
        <dbReference type="Google" id="ProtNLM"/>
    </source>
</evidence>
<protein>
    <recommendedName>
        <fullName evidence="3">Sjogrens syndrome scleroderma autoantigen 1</fullName>
    </recommendedName>
</protein>
<accession>A0A382FS45</accession>
<gene>
    <name evidence="2" type="ORF">METZ01_LOCUS218276</name>
</gene>
<organism evidence="2">
    <name type="scientific">marine metagenome</name>
    <dbReference type="NCBI Taxonomy" id="408172"/>
    <lineage>
        <taxon>unclassified sequences</taxon>
        <taxon>metagenomes</taxon>
        <taxon>ecological metagenomes</taxon>
    </lineage>
</organism>
<name>A0A382FS45_9ZZZZ</name>
<dbReference type="Pfam" id="PF06677">
    <property type="entry name" value="Auto_anti-p27"/>
    <property type="match status" value="1"/>
</dbReference>
<evidence type="ECO:0000313" key="2">
    <source>
        <dbReference type="EMBL" id="SVB65422.1"/>
    </source>
</evidence>
<dbReference type="EMBL" id="UINC01051357">
    <property type="protein sequence ID" value="SVB65422.1"/>
    <property type="molecule type" value="Genomic_DNA"/>
</dbReference>
<dbReference type="InterPro" id="IPR009563">
    <property type="entry name" value="SSSCA1"/>
</dbReference>